<dbReference type="Pfam" id="PF00534">
    <property type="entry name" value="Glycos_transf_1"/>
    <property type="match status" value="1"/>
</dbReference>
<organism evidence="2 3">
    <name type="scientific">Adonisia turfae CCMR0081</name>
    <dbReference type="NCBI Taxonomy" id="2292702"/>
    <lineage>
        <taxon>Bacteria</taxon>
        <taxon>Bacillati</taxon>
        <taxon>Cyanobacteriota</taxon>
        <taxon>Adonisia</taxon>
        <taxon>Adonisia turfae</taxon>
    </lineage>
</organism>
<dbReference type="InterPro" id="IPR001296">
    <property type="entry name" value="Glyco_trans_1"/>
</dbReference>
<reference evidence="2 3" key="1">
    <citation type="journal article" date="2020" name="Microb. Ecol.">
        <title>Ecogenomics of the Marine Benthic Filamentous Cyanobacterium Adonisia.</title>
        <authorList>
            <person name="Walter J.M."/>
            <person name="Coutinho F.H."/>
            <person name="Leomil L."/>
            <person name="Hargreaves P.I."/>
            <person name="Campeao M.E."/>
            <person name="Vieira V.V."/>
            <person name="Silva B.S."/>
            <person name="Fistarol G.O."/>
            <person name="Salomon P.S."/>
            <person name="Sawabe T."/>
            <person name="Mino S."/>
            <person name="Hosokawa M."/>
            <person name="Miyashita H."/>
            <person name="Maruyama F."/>
            <person name="van Verk M.C."/>
            <person name="Dutilh B.E."/>
            <person name="Thompson C.C."/>
            <person name="Thompson F.L."/>
        </authorList>
    </citation>
    <scope>NUCLEOTIDE SEQUENCE [LARGE SCALE GENOMIC DNA]</scope>
    <source>
        <strain evidence="2 3">CCMR0081</strain>
    </source>
</reference>
<evidence type="ECO:0000313" key="2">
    <source>
        <dbReference type="EMBL" id="NEZ60108.1"/>
    </source>
</evidence>
<sequence>MARCLRLLFVSTPVGPLGSGLGGGVELTIVNLVKALTQQGHHIAIAAPDNSQIEGAQLIQVPGALQSTAHTQGRDTPTIMVENAVLANQWTYARQVQQSYDLIVNFAYDWLPFYLTPFFDTPIAHFVSMGSLSGIMDQAVVDINTKFPGTLGAYTQTQTDTFPGGLTWEILSSAIDLQQYSYCDTPEPELAWLGRISPEKGLEDAVAAVQETQTPLKILGKLENPEYWDTIQRTYPNAPIDYLGFVNTQQLQSTVRRCRGLLMTPRWVEAFGNVAIEALACGVPVVAYRRGGPAEIIDHGQTGWLVEPDNVAGLVNGIEQLDHIDRRYCRQQAEMKYSLAALGKRFEHWFEAIIKTA</sequence>
<dbReference type="GO" id="GO:0016757">
    <property type="term" value="F:glycosyltransferase activity"/>
    <property type="evidence" value="ECO:0007669"/>
    <property type="project" value="InterPro"/>
</dbReference>
<evidence type="ECO:0000313" key="3">
    <source>
        <dbReference type="Proteomes" id="UP000481033"/>
    </source>
</evidence>
<dbReference type="SUPFAM" id="SSF53756">
    <property type="entry name" value="UDP-Glycosyltransferase/glycogen phosphorylase"/>
    <property type="match status" value="1"/>
</dbReference>
<protein>
    <submittedName>
        <fullName evidence="2">Glycosyltransferase</fullName>
    </submittedName>
</protein>
<proteinExistence type="predicted"/>
<evidence type="ECO:0000259" key="1">
    <source>
        <dbReference type="Pfam" id="PF00534"/>
    </source>
</evidence>
<dbReference type="CDD" id="cd03802">
    <property type="entry name" value="GT4_AviGT4-like"/>
    <property type="match status" value="1"/>
</dbReference>
<comment type="caution">
    <text evidence="2">The sequence shown here is derived from an EMBL/GenBank/DDBJ whole genome shotgun (WGS) entry which is preliminary data.</text>
</comment>
<dbReference type="Proteomes" id="UP000481033">
    <property type="component" value="Unassembled WGS sequence"/>
</dbReference>
<name>A0A6M0RV64_9CYAN</name>
<dbReference type="PANTHER" id="PTHR45947:SF3">
    <property type="entry name" value="SULFOQUINOVOSYL TRANSFERASE SQD2"/>
    <property type="match status" value="1"/>
</dbReference>
<dbReference type="PANTHER" id="PTHR45947">
    <property type="entry name" value="SULFOQUINOVOSYL TRANSFERASE SQD2"/>
    <property type="match status" value="1"/>
</dbReference>
<accession>A0A6M0RV64</accession>
<gene>
    <name evidence="2" type="ORF">DXZ20_31580</name>
</gene>
<dbReference type="Gene3D" id="3.40.50.2000">
    <property type="entry name" value="Glycogen Phosphorylase B"/>
    <property type="match status" value="2"/>
</dbReference>
<keyword evidence="3" id="KW-1185">Reference proteome</keyword>
<dbReference type="RefSeq" id="WP_163702792.1">
    <property type="nucleotide sequence ID" value="NZ_QXHD01000004.1"/>
</dbReference>
<keyword evidence="2" id="KW-0808">Transferase</keyword>
<dbReference type="InterPro" id="IPR050194">
    <property type="entry name" value="Glycosyltransferase_grp1"/>
</dbReference>
<dbReference type="AlphaFoldDB" id="A0A6M0RV64"/>
<dbReference type="EMBL" id="QXHD01000004">
    <property type="protein sequence ID" value="NEZ60108.1"/>
    <property type="molecule type" value="Genomic_DNA"/>
</dbReference>
<feature type="domain" description="Glycosyl transferase family 1" evidence="1">
    <location>
        <begin position="187"/>
        <end position="328"/>
    </location>
</feature>